<dbReference type="AlphaFoldDB" id="A0AAE0TUJ8"/>
<gene>
    <name evidence="2" type="ORF">LTR78_008642</name>
</gene>
<dbReference type="Proteomes" id="UP001274830">
    <property type="component" value="Unassembled WGS sequence"/>
</dbReference>
<feature type="region of interest" description="Disordered" evidence="1">
    <location>
        <begin position="244"/>
        <end position="297"/>
    </location>
</feature>
<feature type="compositionally biased region" description="Basic residues" evidence="1">
    <location>
        <begin position="589"/>
        <end position="599"/>
    </location>
</feature>
<feature type="compositionally biased region" description="Basic and acidic residues" evidence="1">
    <location>
        <begin position="74"/>
        <end position="97"/>
    </location>
</feature>
<dbReference type="EMBL" id="JAUTXT010000042">
    <property type="protein sequence ID" value="KAK3671542.1"/>
    <property type="molecule type" value="Genomic_DNA"/>
</dbReference>
<feature type="compositionally biased region" description="Basic and acidic residues" evidence="1">
    <location>
        <begin position="279"/>
        <end position="288"/>
    </location>
</feature>
<feature type="compositionally biased region" description="Basic and acidic residues" evidence="1">
    <location>
        <begin position="23"/>
        <end position="34"/>
    </location>
</feature>
<feature type="region of interest" description="Disordered" evidence="1">
    <location>
        <begin position="1"/>
        <end position="98"/>
    </location>
</feature>
<sequence length="772" mass="83874">MAKGALTMPQPKGSQSSSKLQARSHEDEKQEVRCYQDLIGENEKTPTQQPPTRLRRTQAYPDLPRENASYELAKFLRDTGPERPEARMSTEATETRSKSLPRQLMQRFVRKSKSDIRQENSSKSKRFTYDALKGHWVALGAEQTSPSLPAGLPEGVVQKTTSDGKKYLALRLPLEIKGDGCIDYSYTTHDIPLEDIQPEDLTGLTSDQVIDGWLQDLRAKSIKNARLSTASSMAVGQLSAFLPSEKSQPSVHPALRGLEDGTPTISSASASDSYSLCSEGEHSEERHVASTSSEDLLATPKARVTSITVTECPPDVPMRSPARDSHRIESEPLVQPVKTTPPHVSISKMSTARPDYVRSSSAGDLLYAPSNKMLTGQDGRCKSMASQLDVAAMESIINSINWTLHKKTAGLPVSRYADASNNDASTEDQRRDSVSPLSSTFNAISRGKPAVAENIRAVITPTYSSSQSSHSRGNSSTSSVSHPLALNVIPEQPTSDCPSPRSLSPMSMRKPEARSKPKYRKDPRFGIHSQIAGGQAVSPIEWNLNGASWLAEPSDDSERSHSVTSLTETGRPVEQPIRRLHSAAANSHATKKPAPRRARVNAGSTGSPRHANRKSDDSRSLQSFMPAGHFPSAPSPAPNKALPPLPAISSPTHISSSTQRSHVSVPRRKPVPQAGNAFRGNGAESPQKRTRLWLTPSNQDLSESYAVNCTPPLSSPLTNMVDLEVLEDHLTELQYRASQLSAMVIDMYNHGGLDRTPGTSLSHGGQSARLLL</sequence>
<feature type="compositionally biased region" description="Polar residues" evidence="1">
    <location>
        <begin position="12"/>
        <end position="21"/>
    </location>
</feature>
<feature type="compositionally biased region" description="Low complexity" evidence="1">
    <location>
        <begin position="498"/>
        <end position="508"/>
    </location>
</feature>
<accession>A0AAE0TUJ8</accession>
<feature type="compositionally biased region" description="Polar residues" evidence="1">
    <location>
        <begin position="649"/>
        <end position="662"/>
    </location>
</feature>
<proteinExistence type="predicted"/>
<reference evidence="2" key="1">
    <citation type="submission" date="2023-07" db="EMBL/GenBank/DDBJ databases">
        <title>Black Yeasts Isolated from many extreme environments.</title>
        <authorList>
            <person name="Coleine C."/>
            <person name="Stajich J.E."/>
            <person name="Selbmann L."/>
        </authorList>
    </citation>
    <scope>NUCLEOTIDE SEQUENCE</scope>
    <source>
        <strain evidence="2">CCFEE 5485</strain>
    </source>
</reference>
<protein>
    <submittedName>
        <fullName evidence="2">Uncharacterized protein</fullName>
    </submittedName>
</protein>
<feature type="region of interest" description="Disordered" evidence="1">
    <location>
        <begin position="551"/>
        <end position="687"/>
    </location>
</feature>
<evidence type="ECO:0000256" key="1">
    <source>
        <dbReference type="SAM" id="MobiDB-lite"/>
    </source>
</evidence>
<comment type="caution">
    <text evidence="2">The sequence shown here is derived from an EMBL/GenBank/DDBJ whole genome shotgun (WGS) entry which is preliminary data.</text>
</comment>
<feature type="compositionally biased region" description="Basic and acidic residues" evidence="1">
    <location>
        <begin position="509"/>
        <end position="525"/>
    </location>
</feature>
<feature type="region of interest" description="Disordered" evidence="1">
    <location>
        <begin position="489"/>
        <end position="525"/>
    </location>
</feature>
<feature type="compositionally biased region" description="Low complexity" evidence="1">
    <location>
        <begin position="464"/>
        <end position="481"/>
    </location>
</feature>
<evidence type="ECO:0000313" key="2">
    <source>
        <dbReference type="EMBL" id="KAK3671542.1"/>
    </source>
</evidence>
<keyword evidence="3" id="KW-1185">Reference proteome</keyword>
<name>A0AAE0TUJ8_9PEZI</name>
<feature type="region of interest" description="Disordered" evidence="1">
    <location>
        <begin position="420"/>
        <end position="441"/>
    </location>
</feature>
<feature type="compositionally biased region" description="Low complexity" evidence="1">
    <location>
        <begin position="266"/>
        <end position="278"/>
    </location>
</feature>
<feature type="region of interest" description="Disordered" evidence="1">
    <location>
        <begin position="462"/>
        <end position="481"/>
    </location>
</feature>
<feature type="compositionally biased region" description="Pro residues" evidence="1">
    <location>
        <begin position="633"/>
        <end position="646"/>
    </location>
</feature>
<organism evidence="2 3">
    <name type="scientific">Recurvomyces mirabilis</name>
    <dbReference type="NCBI Taxonomy" id="574656"/>
    <lineage>
        <taxon>Eukaryota</taxon>
        <taxon>Fungi</taxon>
        <taxon>Dikarya</taxon>
        <taxon>Ascomycota</taxon>
        <taxon>Pezizomycotina</taxon>
        <taxon>Dothideomycetes</taxon>
        <taxon>Dothideomycetidae</taxon>
        <taxon>Mycosphaerellales</taxon>
        <taxon>Teratosphaeriaceae</taxon>
        <taxon>Recurvomyces</taxon>
    </lineage>
</organism>
<evidence type="ECO:0000313" key="3">
    <source>
        <dbReference type="Proteomes" id="UP001274830"/>
    </source>
</evidence>